<dbReference type="KEGG" id="pamo:BAR1_03590"/>
<evidence type="ECO:0000313" key="2">
    <source>
        <dbReference type="Proteomes" id="UP000261704"/>
    </source>
</evidence>
<dbReference type="AlphaFoldDB" id="A0A347ULE9"/>
<protein>
    <submittedName>
        <fullName evidence="1">Uncharacterized protein</fullName>
    </submittedName>
</protein>
<accession>A0A347ULE9</accession>
<name>A0A347ULE9_9RHOB</name>
<sequence>MTALFLGACGKYSSGPPTPGNNQIAELAQAIQALGPDVDPEEAQRAAYVAFTYPLQLAREYQITDPPIIHNIKVNQGLRPRGLCWQWAQDMETRLAQENFQTLELHRAIGNSEKALRIDHSTVVISAKGDGMYDGLVLDPWRWGGKLFWGDPKLDKKYEWIPRQKVFDLKRGRRDRRSLAAG</sequence>
<evidence type="ECO:0000313" key="1">
    <source>
        <dbReference type="EMBL" id="AXX99677.1"/>
    </source>
</evidence>
<reference evidence="1 2" key="1">
    <citation type="submission" date="2018-09" db="EMBL/GenBank/DDBJ databases">
        <title>Profundibacter amoris BAR1 gen. nov., sp. nov., a new member of the Roseobacter clade isolated at Lokis Castle Vent Field on the Arctic Mid-Oceanic Ridge.</title>
        <authorList>
            <person name="Le Moine Bauer S."/>
            <person name="Sjoeberg A.G."/>
            <person name="L'Haridon S."/>
            <person name="Stokke R."/>
            <person name="Roalkvam I."/>
            <person name="Steen I.H."/>
            <person name="Dahle H."/>
        </authorList>
    </citation>
    <scope>NUCLEOTIDE SEQUENCE [LARGE SCALE GENOMIC DNA]</scope>
    <source>
        <strain evidence="1 2">BAR1</strain>
    </source>
</reference>
<dbReference type="EMBL" id="CP032125">
    <property type="protein sequence ID" value="AXX99677.1"/>
    <property type="molecule type" value="Genomic_DNA"/>
</dbReference>
<proteinExistence type="predicted"/>
<dbReference type="OrthoDB" id="5339359at2"/>
<organism evidence="1 2">
    <name type="scientific">Profundibacter amoris</name>
    <dbReference type="NCBI Taxonomy" id="2171755"/>
    <lineage>
        <taxon>Bacteria</taxon>
        <taxon>Pseudomonadati</taxon>
        <taxon>Pseudomonadota</taxon>
        <taxon>Alphaproteobacteria</taxon>
        <taxon>Rhodobacterales</taxon>
        <taxon>Paracoccaceae</taxon>
        <taxon>Profundibacter</taxon>
    </lineage>
</organism>
<keyword evidence="2" id="KW-1185">Reference proteome</keyword>
<dbReference type="Proteomes" id="UP000261704">
    <property type="component" value="Chromosome"/>
</dbReference>
<gene>
    <name evidence="1" type="ORF">BAR1_03590</name>
</gene>